<evidence type="ECO:0000313" key="2">
    <source>
        <dbReference type="Proteomes" id="UP000030706"/>
    </source>
</evidence>
<keyword evidence="2" id="KW-1185">Reference proteome</keyword>
<dbReference type="AlphaFoldDB" id="A0A074YJX5"/>
<dbReference type="GeneID" id="40741368"/>
<organism evidence="1 2">
    <name type="scientific">Aureobasidium pullulans EXF-150</name>
    <dbReference type="NCBI Taxonomy" id="1043002"/>
    <lineage>
        <taxon>Eukaryota</taxon>
        <taxon>Fungi</taxon>
        <taxon>Dikarya</taxon>
        <taxon>Ascomycota</taxon>
        <taxon>Pezizomycotina</taxon>
        <taxon>Dothideomycetes</taxon>
        <taxon>Dothideomycetidae</taxon>
        <taxon>Dothideales</taxon>
        <taxon>Saccotheciaceae</taxon>
        <taxon>Aureobasidium</taxon>
    </lineage>
</organism>
<dbReference type="HOGENOM" id="CLU_2399319_0_0_1"/>
<sequence length="93" mass="10983">MRCSDYWVRTPNKSAIETCIYSIHRRSRRSGERYSGRSRTASCLTQLPEVLTRRHHNRDHKDGMLFAFLSCFWISSAHRPFLQEGGTYVYIVQ</sequence>
<evidence type="ECO:0000313" key="1">
    <source>
        <dbReference type="EMBL" id="KEQ87176.1"/>
    </source>
</evidence>
<protein>
    <submittedName>
        <fullName evidence="1">Uncharacterized protein</fullName>
    </submittedName>
</protein>
<reference evidence="1 2" key="1">
    <citation type="journal article" date="2014" name="BMC Genomics">
        <title>Genome sequencing of four Aureobasidium pullulans varieties: biotechnological potential, stress tolerance, and description of new species.</title>
        <authorList>
            <person name="Gostin Ar C."/>
            <person name="Ohm R.A."/>
            <person name="Kogej T."/>
            <person name="Sonjak S."/>
            <person name="Turk M."/>
            <person name="Zajc J."/>
            <person name="Zalar P."/>
            <person name="Grube M."/>
            <person name="Sun H."/>
            <person name="Han J."/>
            <person name="Sharma A."/>
            <person name="Chiniquy J."/>
            <person name="Ngan C.Y."/>
            <person name="Lipzen A."/>
            <person name="Barry K."/>
            <person name="Grigoriev I.V."/>
            <person name="Gunde-Cimerman N."/>
        </authorList>
    </citation>
    <scope>NUCLEOTIDE SEQUENCE [LARGE SCALE GENOMIC DNA]</scope>
    <source>
        <strain evidence="1 2">EXF-150</strain>
    </source>
</reference>
<dbReference type="Proteomes" id="UP000030706">
    <property type="component" value="Unassembled WGS sequence"/>
</dbReference>
<dbReference type="EMBL" id="KL584977">
    <property type="protein sequence ID" value="KEQ87176.1"/>
    <property type="molecule type" value="Genomic_DNA"/>
</dbReference>
<proteinExistence type="predicted"/>
<gene>
    <name evidence="1" type="ORF">M438DRAFT_163499</name>
</gene>
<name>A0A074YJX5_AURPU</name>
<dbReference type="RefSeq" id="XP_029763363.1">
    <property type="nucleotide sequence ID" value="XM_029899062.1"/>
</dbReference>
<accession>A0A074YJX5</accession>